<dbReference type="RefSeq" id="WP_188924053.1">
    <property type="nucleotide sequence ID" value="NZ_BMQI01000006.1"/>
</dbReference>
<keyword evidence="4" id="KW-1185">Reference proteome</keyword>
<sequence length="381" mass="40789">MTAIFTNIEFLDEATKDDVVALIAQTVSKNAQYILVIIGSQSSICIESMPAIAAATPVSLNACVIPGVVFGQHYSYSGILILGFKGPITSLLIPDIGASHEVLCQQLQQFVATNGTLGSAGIFVDGLSHAVEPFIATVYENLGSDRILIGAGVGDLNNPFNMCIANEQGCYRNAAILFCYSNSFKLQVEGKHDLPQVAGPYLVTEANANLIHSLNYQPAAAVFSDAISTVSGVKIAQDEIGQYLRSYPFGLKQLNEEYLVRDIIAVKGNSLVCVGNVAENSLVYILNATKDVLIAAASDAGKLFSQKLLPATADQMRFVVLIDCISRALYLGDDYQLELDAICEQLQQDKILTGVLSIGEIKNTRQGAIQFLNKTIVLGGL</sequence>
<dbReference type="AlphaFoldDB" id="A0A9X1ZC35"/>
<dbReference type="Proteomes" id="UP001139408">
    <property type="component" value="Unassembled WGS sequence"/>
</dbReference>
<dbReference type="SMART" id="SM00897">
    <property type="entry name" value="FIST"/>
    <property type="match status" value="1"/>
</dbReference>
<feature type="domain" description="FIST" evidence="1">
    <location>
        <begin position="31"/>
        <end position="218"/>
    </location>
</feature>
<protein>
    <submittedName>
        <fullName evidence="3">FIST C-terminal domain-containing protein</fullName>
    </submittedName>
</protein>
<evidence type="ECO:0000259" key="2">
    <source>
        <dbReference type="SMART" id="SM01204"/>
    </source>
</evidence>
<evidence type="ECO:0000313" key="4">
    <source>
        <dbReference type="Proteomes" id="UP001139408"/>
    </source>
</evidence>
<dbReference type="InterPro" id="IPR013702">
    <property type="entry name" value="FIST_domain_N"/>
</dbReference>
<reference evidence="3" key="1">
    <citation type="submission" date="2022-01" db="EMBL/GenBank/DDBJ databases">
        <title>Whole genome-based taxonomy of the Shewanellaceae.</title>
        <authorList>
            <person name="Martin-Rodriguez A.J."/>
        </authorList>
    </citation>
    <scope>NUCLEOTIDE SEQUENCE</scope>
    <source>
        <strain evidence="3">DSM 23803</strain>
    </source>
</reference>
<evidence type="ECO:0000313" key="3">
    <source>
        <dbReference type="EMBL" id="MCL1104368.1"/>
    </source>
</evidence>
<name>A0A9X1ZC35_9GAMM</name>
<gene>
    <name evidence="3" type="ORF">L2749_03730</name>
</gene>
<organism evidence="3 4">
    <name type="scientific">Shewanella algicola</name>
    <dbReference type="NCBI Taxonomy" id="640633"/>
    <lineage>
        <taxon>Bacteria</taxon>
        <taxon>Pseudomonadati</taxon>
        <taxon>Pseudomonadota</taxon>
        <taxon>Gammaproteobacteria</taxon>
        <taxon>Alteromonadales</taxon>
        <taxon>Shewanellaceae</taxon>
        <taxon>Shewanella</taxon>
    </lineage>
</organism>
<dbReference type="EMBL" id="JAKILJ010000005">
    <property type="protein sequence ID" value="MCL1104368.1"/>
    <property type="molecule type" value="Genomic_DNA"/>
</dbReference>
<evidence type="ECO:0000259" key="1">
    <source>
        <dbReference type="SMART" id="SM00897"/>
    </source>
</evidence>
<accession>A0A9X1ZC35</accession>
<feature type="domain" description="FIST C-domain" evidence="2">
    <location>
        <begin position="219"/>
        <end position="364"/>
    </location>
</feature>
<comment type="caution">
    <text evidence="3">The sequence shown here is derived from an EMBL/GenBank/DDBJ whole genome shotgun (WGS) entry which is preliminary data.</text>
</comment>
<dbReference type="SMART" id="SM01204">
    <property type="entry name" value="FIST_C"/>
    <property type="match status" value="1"/>
</dbReference>
<dbReference type="PANTHER" id="PTHR40252">
    <property type="entry name" value="BLR0328 PROTEIN"/>
    <property type="match status" value="1"/>
</dbReference>
<proteinExistence type="predicted"/>
<dbReference type="Pfam" id="PF10442">
    <property type="entry name" value="FIST_C"/>
    <property type="match status" value="1"/>
</dbReference>
<dbReference type="Pfam" id="PF08495">
    <property type="entry name" value="FIST"/>
    <property type="match status" value="1"/>
</dbReference>
<dbReference type="PANTHER" id="PTHR40252:SF2">
    <property type="entry name" value="BLR0328 PROTEIN"/>
    <property type="match status" value="1"/>
</dbReference>
<dbReference type="InterPro" id="IPR019494">
    <property type="entry name" value="FIST_C"/>
</dbReference>